<dbReference type="GO" id="GO:0012505">
    <property type="term" value="C:endomembrane system"/>
    <property type="evidence" value="ECO:0007669"/>
    <property type="project" value="TreeGrafter"/>
</dbReference>
<feature type="compositionally biased region" description="Basic residues" evidence="1">
    <location>
        <begin position="207"/>
        <end position="219"/>
    </location>
</feature>
<dbReference type="OrthoDB" id="541052at2759"/>
<dbReference type="AlphaFoldDB" id="A0A7D9KD64"/>
<name>A0A7D9KD64_PARCT</name>
<evidence type="ECO:0000256" key="1">
    <source>
        <dbReference type="SAM" id="MobiDB-lite"/>
    </source>
</evidence>
<gene>
    <name evidence="2" type="ORF">PACLA_8A075024</name>
</gene>
<proteinExistence type="predicted"/>
<dbReference type="EMBL" id="CACRXK020031797">
    <property type="protein sequence ID" value="CAB4043219.1"/>
    <property type="molecule type" value="Genomic_DNA"/>
</dbReference>
<organism evidence="2 3">
    <name type="scientific">Paramuricea clavata</name>
    <name type="common">Red gorgonian</name>
    <name type="synonym">Violescent sea-whip</name>
    <dbReference type="NCBI Taxonomy" id="317549"/>
    <lineage>
        <taxon>Eukaryota</taxon>
        <taxon>Metazoa</taxon>
        <taxon>Cnidaria</taxon>
        <taxon>Anthozoa</taxon>
        <taxon>Octocorallia</taxon>
        <taxon>Malacalcyonacea</taxon>
        <taxon>Plexauridae</taxon>
        <taxon>Paramuricea</taxon>
    </lineage>
</organism>
<reference evidence="2" key="1">
    <citation type="submission" date="2020-04" db="EMBL/GenBank/DDBJ databases">
        <authorList>
            <person name="Alioto T."/>
            <person name="Alioto T."/>
            <person name="Gomez Garrido J."/>
        </authorList>
    </citation>
    <scope>NUCLEOTIDE SEQUENCE</scope>
    <source>
        <strain evidence="2">A484AB</strain>
    </source>
</reference>
<evidence type="ECO:0000313" key="2">
    <source>
        <dbReference type="EMBL" id="CAB4043219.1"/>
    </source>
</evidence>
<evidence type="ECO:0000313" key="3">
    <source>
        <dbReference type="Proteomes" id="UP001152795"/>
    </source>
</evidence>
<sequence>MLTVQANTGPKWQDKIPKAFWRGRDSRQERLDFVVMARKKPELYDAALTNFFFFPYDENKYGPKGSHVSFYDFFKYKYQITIDGTVAAYRLPYLLAGDSVVFKMDSEYYEHFYKELEPWIHYIPFKKDLSDLEKHLDWAIANDKEAEKIALQAREYVRARLSPEHIFCYYYVLLQKFAKLQKTKPKKHDGMEFIAQPQDDKSGCDCKRKKRKSKKHDEL</sequence>
<accession>A0A7D9KD64</accession>
<comment type="caution">
    <text evidence="2">The sequence shown here is derived from an EMBL/GenBank/DDBJ whole genome shotgun (WGS) entry which is preliminary data.</text>
</comment>
<protein>
    <submittedName>
        <fullName evidence="2">KDEL motif-containing 1, partial</fullName>
    </submittedName>
</protein>
<dbReference type="PANTHER" id="PTHR12203">
    <property type="entry name" value="KDEL LYS-ASP-GLU-LEU CONTAINING - RELATED"/>
    <property type="match status" value="1"/>
</dbReference>
<dbReference type="Pfam" id="PF05686">
    <property type="entry name" value="Glyco_transf_90"/>
    <property type="match status" value="1"/>
</dbReference>
<keyword evidence="3" id="KW-1185">Reference proteome</keyword>
<dbReference type="SMART" id="SM00672">
    <property type="entry name" value="CAP10"/>
    <property type="match status" value="1"/>
</dbReference>
<feature type="region of interest" description="Disordered" evidence="1">
    <location>
        <begin position="189"/>
        <end position="219"/>
    </location>
</feature>
<dbReference type="Proteomes" id="UP001152795">
    <property type="component" value="Unassembled WGS sequence"/>
</dbReference>
<dbReference type="InterPro" id="IPR006598">
    <property type="entry name" value="CAP10"/>
</dbReference>
<dbReference type="InterPro" id="IPR051091">
    <property type="entry name" value="O-Glucosyltr/Glycosyltrsf_90"/>
</dbReference>
<dbReference type="GO" id="GO:0046527">
    <property type="term" value="F:glucosyltransferase activity"/>
    <property type="evidence" value="ECO:0007669"/>
    <property type="project" value="TreeGrafter"/>
</dbReference>
<dbReference type="PANTHER" id="PTHR12203:SF122">
    <property type="entry name" value="GLYCOSYL TRANSFERASE CAP10 DOMAIN-CONTAINING PROTEIN"/>
    <property type="match status" value="1"/>
</dbReference>